<sequence length="416" mass="44290">MSGLPILIRPDQIDRFINWGKALTITRSPAQQSVCKDLGCNGQSATIAPKVTYTPVGNRAGSCSHLGGISNESSFFLGPGKVETQDVPRPQLQKPTDAIIKIVRASVCGSDLWWFRGISHRDANSLVGHEAIGIVEEVGAEVHDIHVGDFVIAPFTHGCGHCAACLAGFDGDCMNQEAGGNGGYQGQYLRFTNANWALVKIPGQPSDYSDEMLNSFVTLADVMATGYHAAASAEVKQGDTVVVMGDGAVGLCGVIAAKLRGAKRIIAMSRHEDRQKMAIAFGATDIVPERGDEAVQKVLAMTNGAGADAVLECVGTEQSVETATKVGRPGAVVGRVGVPQKPEMNTNNLFWRNIGLRGGIASVTTDDKQLLLKAVLNVEIHPGKVFTQRFDLEHIQDAYDAMDQRKAIKSLIVVEG</sequence>
<comment type="caution">
    <text evidence="7">The sequence shown here is derived from an EMBL/GenBank/DDBJ whole genome shotgun (WGS) entry which is preliminary data.</text>
</comment>
<evidence type="ECO:0000313" key="8">
    <source>
        <dbReference type="Proteomes" id="UP000014281"/>
    </source>
</evidence>
<dbReference type="AlphaFoldDB" id="A0A8E0I5N6"/>
<dbReference type="Gene3D" id="3.90.180.10">
    <property type="entry name" value="Medium-chain alcohol dehydrogenases, catalytic domain"/>
    <property type="match status" value="1"/>
</dbReference>
<dbReference type="InterPro" id="IPR013154">
    <property type="entry name" value="ADH-like_N"/>
</dbReference>
<dbReference type="Proteomes" id="UP000014281">
    <property type="component" value="Unassembled WGS sequence"/>
</dbReference>
<keyword evidence="2 5" id="KW-0479">Metal-binding</keyword>
<dbReference type="GO" id="GO:0008270">
    <property type="term" value="F:zinc ion binding"/>
    <property type="evidence" value="ECO:0007669"/>
    <property type="project" value="InterPro"/>
</dbReference>
<dbReference type="Pfam" id="PF00107">
    <property type="entry name" value="ADH_zinc_N"/>
    <property type="match status" value="1"/>
</dbReference>
<comment type="cofactor">
    <cofactor evidence="1 5">
        <name>Zn(2+)</name>
        <dbReference type="ChEBI" id="CHEBI:29105"/>
    </cofactor>
</comment>
<dbReference type="InterPro" id="IPR013149">
    <property type="entry name" value="ADH-like_C"/>
</dbReference>
<dbReference type="SUPFAM" id="SSF51735">
    <property type="entry name" value="NAD(P)-binding Rossmann-fold domains"/>
    <property type="match status" value="1"/>
</dbReference>
<comment type="similarity">
    <text evidence="5">Belongs to the zinc-containing alcohol dehydrogenase family.</text>
</comment>
<evidence type="ECO:0000256" key="2">
    <source>
        <dbReference type="ARBA" id="ARBA00022723"/>
    </source>
</evidence>
<evidence type="ECO:0000256" key="5">
    <source>
        <dbReference type="RuleBase" id="RU361277"/>
    </source>
</evidence>
<name>A0A8E0I5N6_LACPA</name>
<evidence type="ECO:0000259" key="6">
    <source>
        <dbReference type="SMART" id="SM00829"/>
    </source>
</evidence>
<dbReference type="PROSITE" id="PS00059">
    <property type="entry name" value="ADH_ZINC"/>
    <property type="match status" value="1"/>
</dbReference>
<dbReference type="PANTHER" id="PTHR42813:SF2">
    <property type="entry name" value="DEHYDROGENASE, ZINC-CONTAINING, PUTATIVE (AFU_ORTHOLOGUE AFUA_2G02810)-RELATED"/>
    <property type="match status" value="1"/>
</dbReference>
<keyword evidence="4 7" id="KW-0560">Oxidoreductase</keyword>
<dbReference type="PANTHER" id="PTHR42813">
    <property type="entry name" value="ZINC-TYPE ALCOHOL DEHYDROGENASE-LIKE"/>
    <property type="match status" value="1"/>
</dbReference>
<evidence type="ECO:0000256" key="1">
    <source>
        <dbReference type="ARBA" id="ARBA00001947"/>
    </source>
</evidence>
<gene>
    <name evidence="7" type="ORF">Lpp122_0898</name>
</gene>
<dbReference type="InterPro" id="IPR020843">
    <property type="entry name" value="ER"/>
</dbReference>
<reference evidence="7 8" key="1">
    <citation type="journal article" date="2013" name="PLoS ONE">
        <title>Lactobacillus paracasei comparative genomics: towards species pan-genome definition and exploitation of diversity.</title>
        <authorList>
            <person name="Smokvina T."/>
            <person name="Wels M."/>
            <person name="Polka J."/>
            <person name="Chervaux C."/>
            <person name="Brisse S."/>
            <person name="Boekhorst J."/>
            <person name="van Hylckama Vlieg J.E."/>
            <person name="Siezen R.J."/>
        </authorList>
    </citation>
    <scope>NUCLEOTIDE SEQUENCE [LARGE SCALE GENOMIC DNA]</scope>
    <source>
        <strain evidence="7 8">Lpp122</strain>
    </source>
</reference>
<dbReference type="SMART" id="SM00829">
    <property type="entry name" value="PKS_ER"/>
    <property type="match status" value="1"/>
</dbReference>
<dbReference type="EC" id="1.1.1.1" evidence="7"/>
<dbReference type="GO" id="GO:0004022">
    <property type="term" value="F:alcohol dehydrogenase (NAD+) activity"/>
    <property type="evidence" value="ECO:0007669"/>
    <property type="project" value="UniProtKB-EC"/>
</dbReference>
<dbReference type="InterPro" id="IPR002328">
    <property type="entry name" value="ADH_Zn_CS"/>
</dbReference>
<dbReference type="SUPFAM" id="SSF50129">
    <property type="entry name" value="GroES-like"/>
    <property type="match status" value="1"/>
</dbReference>
<dbReference type="Pfam" id="PF08240">
    <property type="entry name" value="ADH_N"/>
    <property type="match status" value="1"/>
</dbReference>
<evidence type="ECO:0000256" key="3">
    <source>
        <dbReference type="ARBA" id="ARBA00022833"/>
    </source>
</evidence>
<evidence type="ECO:0000256" key="4">
    <source>
        <dbReference type="ARBA" id="ARBA00023002"/>
    </source>
</evidence>
<keyword evidence="3 5" id="KW-0862">Zinc</keyword>
<accession>A0A8E0I5N6</accession>
<dbReference type="InterPro" id="IPR036291">
    <property type="entry name" value="NAD(P)-bd_dom_sf"/>
</dbReference>
<feature type="domain" description="Enoyl reductase (ER)" evidence="6">
    <location>
        <begin position="80"/>
        <end position="412"/>
    </location>
</feature>
<organism evidence="7 8">
    <name type="scientific">Lacticaseibacillus paracasei subsp. paracasei Lpp122</name>
    <dbReference type="NCBI Taxonomy" id="1256218"/>
    <lineage>
        <taxon>Bacteria</taxon>
        <taxon>Bacillati</taxon>
        <taxon>Bacillota</taxon>
        <taxon>Bacilli</taxon>
        <taxon>Lactobacillales</taxon>
        <taxon>Lactobacillaceae</taxon>
        <taxon>Lacticaseibacillus</taxon>
    </lineage>
</organism>
<proteinExistence type="inferred from homology"/>
<dbReference type="Gene3D" id="3.40.50.720">
    <property type="entry name" value="NAD(P)-binding Rossmann-like Domain"/>
    <property type="match status" value="1"/>
</dbReference>
<dbReference type="AntiFam" id="ANF00266">
    <property type="entry name" value="DNA repeat translations related to WP_020751851.1"/>
</dbReference>
<protein>
    <submittedName>
        <fullName evidence="7">Alcohol dehydrogenase</fullName>
        <ecNumber evidence="7">1.1.1.1</ecNumber>
    </submittedName>
</protein>
<dbReference type="InterPro" id="IPR011032">
    <property type="entry name" value="GroES-like_sf"/>
</dbReference>
<evidence type="ECO:0000313" key="7">
    <source>
        <dbReference type="EMBL" id="EPC20504.1"/>
    </source>
</evidence>
<dbReference type="NCBIfam" id="NF040509">
    <property type="entry name" value="Lacto_palin_RPT"/>
    <property type="match status" value="1"/>
</dbReference>
<dbReference type="EMBL" id="ANKW01000009">
    <property type="protein sequence ID" value="EPC20504.1"/>
    <property type="molecule type" value="Genomic_DNA"/>
</dbReference>